<evidence type="ECO:0000313" key="2">
    <source>
        <dbReference type="Proteomes" id="UP000643279"/>
    </source>
</evidence>
<name>A0ABQ2AY42_9MICC</name>
<organism evidence="1 2">
    <name type="scientific">Arthrobacter liuii</name>
    <dbReference type="NCBI Taxonomy" id="1476996"/>
    <lineage>
        <taxon>Bacteria</taxon>
        <taxon>Bacillati</taxon>
        <taxon>Actinomycetota</taxon>
        <taxon>Actinomycetes</taxon>
        <taxon>Micrococcales</taxon>
        <taxon>Micrococcaceae</taxon>
        <taxon>Arthrobacter</taxon>
    </lineage>
</organism>
<comment type="caution">
    <text evidence="1">The sequence shown here is derived from an EMBL/GenBank/DDBJ whole genome shotgun (WGS) entry which is preliminary data.</text>
</comment>
<accession>A0ABQ2AY42</accession>
<reference evidence="2" key="1">
    <citation type="journal article" date="2019" name="Int. J. Syst. Evol. Microbiol.">
        <title>The Global Catalogue of Microorganisms (GCM) 10K type strain sequencing project: providing services to taxonomists for standard genome sequencing and annotation.</title>
        <authorList>
            <consortium name="The Broad Institute Genomics Platform"/>
            <consortium name="The Broad Institute Genome Sequencing Center for Infectious Disease"/>
            <person name="Wu L."/>
            <person name="Ma J."/>
        </authorList>
    </citation>
    <scope>NUCLEOTIDE SEQUENCE [LARGE SCALE GENOMIC DNA]</scope>
    <source>
        <strain evidence="2">CGMCC 1.12778</strain>
    </source>
</reference>
<proteinExistence type="predicted"/>
<dbReference type="EMBL" id="BMFW01000039">
    <property type="protein sequence ID" value="GGI01897.1"/>
    <property type="molecule type" value="Genomic_DNA"/>
</dbReference>
<evidence type="ECO:0000313" key="1">
    <source>
        <dbReference type="EMBL" id="GGI01897.1"/>
    </source>
</evidence>
<keyword evidence="2" id="KW-1185">Reference proteome</keyword>
<protein>
    <recommendedName>
        <fullName evidence="3">PknH-like extracellular domain-containing protein</fullName>
    </recommendedName>
</protein>
<dbReference type="Proteomes" id="UP000643279">
    <property type="component" value="Unassembled WGS sequence"/>
</dbReference>
<gene>
    <name evidence="1" type="ORF">GCM10007170_42390</name>
</gene>
<dbReference type="RefSeq" id="WP_229748638.1">
    <property type="nucleotide sequence ID" value="NZ_BMFW01000039.1"/>
</dbReference>
<sequence length="420" mass="43280">MPSQPFTDAELAAIINGVAQVRNLPFPAAQDSTRLRSGAAAGSLPAAGMETTPGECLAFVPRDPFTRWADKDINFAEGAMPSAGGQSGPTSTIMVALRSADKDAIAKADFNYTDNLVSRCGQFDLAYTESGRTSTYAVQLLAAPPVGEKQHAFMQVTKPKGPGDFGSVGLRVLSGTLSITLSLAVANLNSESDAKPALEAMAALAKELLGQALKGTPSVAAPSPNSLTPDQMVALFKGVTGPNGEPVSLPQATVLGASPGFTPGASSPPPDSPCTISDQSYSAALVGSVSGQGQIQGANKMDYTDFTVINMPSTMAQPYPFDSRVEHLRGCTSIQESMFGSGGRTWSPASPLNVAVAADSSYALAYQLSDGTGEWHVRMGARRGTLSIEAGSRTASQSATQAKADALAAFFGTVFSRAGK</sequence>
<evidence type="ECO:0008006" key="3">
    <source>
        <dbReference type="Google" id="ProtNLM"/>
    </source>
</evidence>